<evidence type="ECO:0000256" key="1">
    <source>
        <dbReference type="SAM" id="MobiDB-lite"/>
    </source>
</evidence>
<feature type="region of interest" description="Disordered" evidence="1">
    <location>
        <begin position="23"/>
        <end position="145"/>
    </location>
</feature>
<evidence type="ECO:0000313" key="2">
    <source>
        <dbReference type="EMBL" id="KAK6349803.1"/>
    </source>
</evidence>
<feature type="compositionally biased region" description="Basic and acidic residues" evidence="1">
    <location>
        <begin position="57"/>
        <end position="74"/>
    </location>
</feature>
<evidence type="ECO:0000313" key="3">
    <source>
        <dbReference type="Proteomes" id="UP001375240"/>
    </source>
</evidence>
<feature type="compositionally biased region" description="Basic and acidic residues" evidence="1">
    <location>
        <begin position="118"/>
        <end position="128"/>
    </location>
</feature>
<reference evidence="2 3" key="1">
    <citation type="submission" date="2019-10" db="EMBL/GenBank/DDBJ databases">
        <authorList>
            <person name="Palmer J.M."/>
        </authorList>
    </citation>
    <scope>NUCLEOTIDE SEQUENCE [LARGE SCALE GENOMIC DNA]</scope>
    <source>
        <strain evidence="2 3">TWF696</strain>
    </source>
</reference>
<protein>
    <recommendedName>
        <fullName evidence="4">t-SNARE coiled-coil homology domain-containing protein</fullName>
    </recommendedName>
</protein>
<dbReference type="AlphaFoldDB" id="A0AAV9UYE5"/>
<proteinExistence type="predicted"/>
<organism evidence="2 3">
    <name type="scientific">Orbilia brochopaga</name>
    <dbReference type="NCBI Taxonomy" id="3140254"/>
    <lineage>
        <taxon>Eukaryota</taxon>
        <taxon>Fungi</taxon>
        <taxon>Dikarya</taxon>
        <taxon>Ascomycota</taxon>
        <taxon>Pezizomycotina</taxon>
        <taxon>Orbiliomycetes</taxon>
        <taxon>Orbiliales</taxon>
        <taxon>Orbiliaceae</taxon>
        <taxon>Orbilia</taxon>
    </lineage>
</organism>
<evidence type="ECO:0008006" key="4">
    <source>
        <dbReference type="Google" id="ProtNLM"/>
    </source>
</evidence>
<keyword evidence="3" id="KW-1185">Reference proteome</keyword>
<gene>
    <name evidence="2" type="ORF">TWF696_009929</name>
</gene>
<feature type="compositionally biased region" description="Basic and acidic residues" evidence="1">
    <location>
        <begin position="81"/>
        <end position="92"/>
    </location>
</feature>
<accession>A0AAV9UYE5</accession>
<dbReference type="Proteomes" id="UP001375240">
    <property type="component" value="Unassembled WGS sequence"/>
</dbReference>
<sequence>MASNHSSTLFGLRSAYTHTHNRHTRFGRSVGRTSSTPGSVPLVVGRSVYRSAESDGGNERRLIGRAENNRRSGEASEPEPESERAKEREREIAVQSTKSNLQGMAGSIRAIESAVRTADSKHHQRANDHALQAQQRRELQAETGSLRSVEASCALRCD</sequence>
<dbReference type="EMBL" id="JAVHNQ010000004">
    <property type="protein sequence ID" value="KAK6349803.1"/>
    <property type="molecule type" value="Genomic_DNA"/>
</dbReference>
<name>A0AAV9UYE5_9PEZI</name>
<comment type="caution">
    <text evidence="2">The sequence shown here is derived from an EMBL/GenBank/DDBJ whole genome shotgun (WGS) entry which is preliminary data.</text>
</comment>